<accession>A0A369I2Z9</accession>
<evidence type="ECO:0000313" key="2">
    <source>
        <dbReference type="EMBL" id="RDB03422.1"/>
    </source>
</evidence>
<proteinExistence type="predicted"/>
<dbReference type="Gene3D" id="2.60.40.2340">
    <property type="match status" value="1"/>
</dbReference>
<dbReference type="OrthoDB" id="7012117at2"/>
<name>A0A369I2Z9_9BACT</name>
<keyword evidence="3" id="KW-1185">Reference proteome</keyword>
<dbReference type="InterPro" id="IPR011047">
    <property type="entry name" value="Quinoprotein_ADH-like_sf"/>
</dbReference>
<dbReference type="RefSeq" id="WP_114463575.1">
    <property type="nucleotide sequence ID" value="NZ_QPIW01000027.1"/>
</dbReference>
<dbReference type="PANTHER" id="PTHR34512:SF30">
    <property type="entry name" value="OUTER MEMBRANE PROTEIN ASSEMBLY FACTOR BAMB"/>
    <property type="match status" value="1"/>
</dbReference>
<dbReference type="InterPro" id="IPR002372">
    <property type="entry name" value="PQQ_rpt_dom"/>
</dbReference>
<evidence type="ECO:0000259" key="1">
    <source>
        <dbReference type="Pfam" id="PF13360"/>
    </source>
</evidence>
<sequence length="484" mass="50700">MKTPVRLLMPLLFILGLIIIWSCKNEPEPTPTPVTKSSAKDITQFSFSALSPAVDAVIDAAAKTIKATVPAGTDITKLVPTITVSDKATLSPATGAAQDFSKEVSYTVTAEDASTQIFKATVTVDKPINNGTVYIGNLDGNFYAIDALTGAKKWEFKTGASVNSTPTVVNGVVFFASWDKKLYALDAETGAKKWESNPTAVVLLQPFAAPMVVNGMLYYGGEHHLYALDAATGAKKWEYMNDDVYSWQASPTVVDGVVYATIRGSSGGKSGLHALNATTGALKWHQPGIGISESSPAVANGILFAGSEFNGFMAIDAQTGAIKWTFASGWVTNSSPTVANGVVYVGASAVANSNNDKLYAVDAATGVKKWEFRTPDGGPDYSSPMVAGGIVYIGAGGTLYAVDAALGTKKWEAKPEVGNLILSGPVVATGLVYQAIGKKLYAYDAATGAKKWEYDTGRTIDHSSPCVVAKDGTVYHAGISGAVQ</sequence>
<protein>
    <submittedName>
        <fullName evidence="2">DUF5018 domain-containing protein</fullName>
    </submittedName>
</protein>
<dbReference type="Proteomes" id="UP000253141">
    <property type="component" value="Unassembled WGS sequence"/>
</dbReference>
<comment type="caution">
    <text evidence="2">The sequence shown here is derived from an EMBL/GenBank/DDBJ whole genome shotgun (WGS) entry which is preliminary data.</text>
</comment>
<dbReference type="SUPFAM" id="SSF50998">
    <property type="entry name" value="Quinoprotein alcohol dehydrogenase-like"/>
    <property type="match status" value="3"/>
</dbReference>
<gene>
    <name evidence="2" type="ORF">DVG78_24060</name>
</gene>
<dbReference type="PANTHER" id="PTHR34512">
    <property type="entry name" value="CELL SURFACE PROTEIN"/>
    <property type="match status" value="1"/>
</dbReference>
<organism evidence="2 3">
    <name type="scientific">Runella aurantiaca</name>
    <dbReference type="NCBI Taxonomy" id="2282308"/>
    <lineage>
        <taxon>Bacteria</taxon>
        <taxon>Pseudomonadati</taxon>
        <taxon>Bacteroidota</taxon>
        <taxon>Cytophagia</taxon>
        <taxon>Cytophagales</taxon>
        <taxon>Spirosomataceae</taxon>
        <taxon>Runella</taxon>
    </lineage>
</organism>
<dbReference type="Gene3D" id="2.40.128.630">
    <property type="match status" value="2"/>
</dbReference>
<dbReference type="InterPro" id="IPR018391">
    <property type="entry name" value="PQQ_b-propeller_rpt"/>
</dbReference>
<feature type="domain" description="Pyrrolo-quinoline quinone repeat" evidence="1">
    <location>
        <begin position="127"/>
        <end position="260"/>
    </location>
</feature>
<dbReference type="Gene3D" id="2.40.10.480">
    <property type="match status" value="2"/>
</dbReference>
<feature type="domain" description="Pyrrolo-quinoline quinone repeat" evidence="1">
    <location>
        <begin position="270"/>
        <end position="475"/>
    </location>
</feature>
<dbReference type="SMART" id="SM00564">
    <property type="entry name" value="PQQ"/>
    <property type="match status" value="8"/>
</dbReference>
<dbReference type="EMBL" id="QPIW01000027">
    <property type="protein sequence ID" value="RDB03422.1"/>
    <property type="molecule type" value="Genomic_DNA"/>
</dbReference>
<dbReference type="AlphaFoldDB" id="A0A369I2Z9"/>
<dbReference type="Pfam" id="PF13360">
    <property type="entry name" value="PQQ_2"/>
    <property type="match status" value="2"/>
</dbReference>
<reference evidence="2 3" key="1">
    <citation type="submission" date="2018-07" db="EMBL/GenBank/DDBJ databases">
        <title>Genome analysis of Runella aurantiaca.</title>
        <authorList>
            <person name="Yang X."/>
        </authorList>
    </citation>
    <scope>NUCLEOTIDE SEQUENCE [LARGE SCALE GENOMIC DNA]</scope>
    <source>
        <strain evidence="2 3">YX9</strain>
    </source>
</reference>
<evidence type="ECO:0000313" key="3">
    <source>
        <dbReference type="Proteomes" id="UP000253141"/>
    </source>
</evidence>